<feature type="transmembrane region" description="Helical" evidence="7">
    <location>
        <begin position="283"/>
        <end position="312"/>
    </location>
</feature>
<dbReference type="PANTHER" id="PTHR30572">
    <property type="entry name" value="MEMBRANE COMPONENT OF TRANSPORTER-RELATED"/>
    <property type="match status" value="1"/>
</dbReference>
<keyword evidence="3 7" id="KW-0812">Transmembrane</keyword>
<evidence type="ECO:0000256" key="6">
    <source>
        <dbReference type="ARBA" id="ARBA00038076"/>
    </source>
</evidence>
<dbReference type="PANTHER" id="PTHR30572:SF4">
    <property type="entry name" value="ABC TRANSPORTER PERMEASE YTRF"/>
    <property type="match status" value="1"/>
</dbReference>
<organism evidence="10 11">
    <name type="scientific">Undibacterium pigrum</name>
    <dbReference type="NCBI Taxonomy" id="401470"/>
    <lineage>
        <taxon>Bacteria</taxon>
        <taxon>Pseudomonadati</taxon>
        <taxon>Pseudomonadota</taxon>
        <taxon>Betaproteobacteria</taxon>
        <taxon>Burkholderiales</taxon>
        <taxon>Oxalobacteraceae</taxon>
        <taxon>Undibacterium</taxon>
    </lineage>
</organism>
<keyword evidence="2" id="KW-1003">Cell membrane</keyword>
<feature type="transmembrane region" description="Helical" evidence="7">
    <location>
        <begin position="374"/>
        <end position="393"/>
    </location>
</feature>
<dbReference type="GO" id="GO:0022857">
    <property type="term" value="F:transmembrane transporter activity"/>
    <property type="evidence" value="ECO:0007669"/>
    <property type="project" value="TreeGrafter"/>
</dbReference>
<dbReference type="GO" id="GO:0005886">
    <property type="term" value="C:plasma membrane"/>
    <property type="evidence" value="ECO:0007669"/>
    <property type="project" value="UniProtKB-SubCell"/>
</dbReference>
<evidence type="ECO:0000256" key="7">
    <source>
        <dbReference type="SAM" id="Phobius"/>
    </source>
</evidence>
<comment type="similarity">
    <text evidence="6">Belongs to the ABC-4 integral membrane protein family.</text>
</comment>
<dbReference type="AlphaFoldDB" id="A0A318JFF3"/>
<evidence type="ECO:0000256" key="3">
    <source>
        <dbReference type="ARBA" id="ARBA00022692"/>
    </source>
</evidence>
<feature type="domain" description="ABC3 transporter permease C-terminal" evidence="8">
    <location>
        <begin position="290"/>
        <end position="402"/>
    </location>
</feature>
<evidence type="ECO:0000256" key="2">
    <source>
        <dbReference type="ARBA" id="ARBA00022475"/>
    </source>
</evidence>
<evidence type="ECO:0000313" key="10">
    <source>
        <dbReference type="EMBL" id="PXX46585.1"/>
    </source>
</evidence>
<dbReference type="EMBL" id="QJKB01000001">
    <property type="protein sequence ID" value="PXX46585.1"/>
    <property type="molecule type" value="Genomic_DNA"/>
</dbReference>
<sequence>MNRALILEAINELQRRKLRTGLTLLGMIFGVAAIVAMLAVGEGSRREALRLVAELGLDNVIIESKNIDDKRLKDIRTRSLGLSAADADAALAVVPGAKAVALKKEIKVDQLVNGSNVVPARAFAVSDSYAELGGLQIGQGRWLSPSDDASLAPVCVIGPRLAHQLFGDKNPVGERIKLNHAWLEVVGVLANRALSKSEFEGVKLGLDDERLFVPWQTGRARFHFTALENEVDSMSLRLDGQTPPDIAARVLQNLIEQRHAGTDDTNLIVPMGLYRQNQQTQRIFTIVMSSIAAVSLLVGGIGIMNIMLANVLERRREIGLKRALGARRRDVIEQFLAEALVIAFSGALLGVVLGAIAAYSIAALAGWSVAWSPVSLFIAVSACVAVGLGFGVFPARQAAALDPIAALRTDG</sequence>
<keyword evidence="4 7" id="KW-1133">Transmembrane helix</keyword>
<name>A0A318JFF3_9BURK</name>
<dbReference type="Pfam" id="PF02687">
    <property type="entry name" value="FtsX"/>
    <property type="match status" value="1"/>
</dbReference>
<dbReference type="RefSeq" id="WP_110253054.1">
    <property type="nucleotide sequence ID" value="NZ_QJKB01000001.1"/>
</dbReference>
<dbReference type="InterPro" id="IPR050250">
    <property type="entry name" value="Macrolide_Exporter_MacB"/>
</dbReference>
<comment type="subcellular location">
    <subcellularLocation>
        <location evidence="1">Cell membrane</location>
        <topology evidence="1">Multi-pass membrane protein</topology>
    </subcellularLocation>
</comment>
<feature type="transmembrane region" description="Helical" evidence="7">
    <location>
        <begin position="335"/>
        <end position="362"/>
    </location>
</feature>
<evidence type="ECO:0000256" key="1">
    <source>
        <dbReference type="ARBA" id="ARBA00004651"/>
    </source>
</evidence>
<evidence type="ECO:0000259" key="8">
    <source>
        <dbReference type="Pfam" id="PF02687"/>
    </source>
</evidence>
<feature type="domain" description="MacB-like periplasmic core" evidence="9">
    <location>
        <begin position="20"/>
        <end position="250"/>
    </location>
</feature>
<dbReference type="OrthoDB" id="4814201at2"/>
<keyword evidence="5 7" id="KW-0472">Membrane</keyword>
<evidence type="ECO:0000256" key="4">
    <source>
        <dbReference type="ARBA" id="ARBA00022989"/>
    </source>
</evidence>
<dbReference type="InterPro" id="IPR003838">
    <property type="entry name" value="ABC3_permease_C"/>
</dbReference>
<dbReference type="Proteomes" id="UP000247792">
    <property type="component" value="Unassembled WGS sequence"/>
</dbReference>
<proteinExistence type="inferred from homology"/>
<evidence type="ECO:0000256" key="5">
    <source>
        <dbReference type="ARBA" id="ARBA00023136"/>
    </source>
</evidence>
<comment type="caution">
    <text evidence="10">The sequence shown here is derived from an EMBL/GenBank/DDBJ whole genome shotgun (WGS) entry which is preliminary data.</text>
</comment>
<accession>A0A318JFF3</accession>
<feature type="transmembrane region" description="Helical" evidence="7">
    <location>
        <begin position="21"/>
        <end position="41"/>
    </location>
</feature>
<evidence type="ECO:0000259" key="9">
    <source>
        <dbReference type="Pfam" id="PF12704"/>
    </source>
</evidence>
<gene>
    <name evidence="10" type="ORF">DFR42_101155</name>
</gene>
<keyword evidence="11" id="KW-1185">Reference proteome</keyword>
<dbReference type="Pfam" id="PF12704">
    <property type="entry name" value="MacB_PCD"/>
    <property type="match status" value="1"/>
</dbReference>
<protein>
    <submittedName>
        <fullName evidence="10">Putative ABC transport system permease protein</fullName>
    </submittedName>
</protein>
<dbReference type="InterPro" id="IPR025857">
    <property type="entry name" value="MacB_PCD"/>
</dbReference>
<reference evidence="10 11" key="1">
    <citation type="submission" date="2018-05" db="EMBL/GenBank/DDBJ databases">
        <title>Genomic Encyclopedia of Type Strains, Phase IV (KMG-IV): sequencing the most valuable type-strain genomes for metagenomic binning, comparative biology and taxonomic classification.</title>
        <authorList>
            <person name="Goeker M."/>
        </authorList>
    </citation>
    <scope>NUCLEOTIDE SEQUENCE [LARGE SCALE GENOMIC DNA]</scope>
    <source>
        <strain evidence="10 11">DSM 19792</strain>
    </source>
</reference>
<evidence type="ECO:0000313" key="11">
    <source>
        <dbReference type="Proteomes" id="UP000247792"/>
    </source>
</evidence>